<sequence length="797" mass="88953">MLESLFSFLLGWTTAGQCNATGFSLNLPAVISIVSKRTEAPGIPITHVYTVSENVVALRIETGNLVRGKQVAYEAKLGDIVGKDGWVVRHGKTIGQVVPGAPELIWLVDRYTGPKLDTDCIDALSHYQIVTSDGSKITPANIYRKSKIDSMAQTGAWEFEWPAVHTLFLELPDALTLGETYQLNFAGNGLQNTEFVYNPEQTRSEAVQISHLGFDPDDPAKVAFLSTWMGSGGGLDYAEGKPFWLIDTATGNKVYTGQTTLSQSVETKDYHDRNHNDTDVFMMDFSEFTQPGRYQVYVEGVRTSYEFDIGEDTWRDAFYVSARGMYHQRSGIALEQPYTDYQRPRPFHPDDGMIIYRSTVPLMDTDMGFDWQDGIDAFEALLETRTDEIVPDAWGGWMDAGDWDRRISHLEVTRSFLELVELYPDYFKAVNLNLPESDNNLPDIVDEALWGLDVFRRLQTDEGGIPGGIESADHPLPSEGSWQESQTVMVYGPGMWSSYIYANVAARAAYVLKNYDKTLAQTYQESAVRAMNWANAELAKASDEPHSYIYDERNLAAAELYRLTGDSQWHQLFLDTTAFTKADAPLADWQVHDHSHAAFVYARTQQPTVDKTVKQNAKNALVRAANTDVGTVDSNGFKWNATPGVIIGWGTIGAPKTQTLFRAHALTDNVDYLKAGILATQFSAGANPNNMSHTTGIGYRNPDMPLLIDMRVSGQEPPPGITVYGPMDMQIPNGHAKSWSWSIELFADVMNPTPWEWPTAEAYFDSYYYVPVTEYTVHQSIGPTAYAWGYLAASDKK</sequence>
<dbReference type="RefSeq" id="WP_193996368.1">
    <property type="nucleotide sequence ID" value="NZ_JADEXP010000448.1"/>
</dbReference>
<comment type="caution">
    <text evidence="6">The sequence shown here is derived from an EMBL/GenBank/DDBJ whole genome shotgun (WGS) entry which is preliminary data.</text>
</comment>
<evidence type="ECO:0000256" key="1">
    <source>
        <dbReference type="ARBA" id="ARBA00007072"/>
    </source>
</evidence>
<accession>A0A929FB73</accession>
<evidence type="ECO:0000256" key="3">
    <source>
        <dbReference type="ARBA" id="ARBA00023326"/>
    </source>
</evidence>
<dbReference type="InterPro" id="IPR012341">
    <property type="entry name" value="6hp_glycosidase-like_sf"/>
</dbReference>
<dbReference type="SUPFAM" id="SSF48208">
    <property type="entry name" value="Six-hairpin glycosidases"/>
    <property type="match status" value="1"/>
</dbReference>
<proteinExistence type="inferred from homology"/>
<dbReference type="Gene3D" id="1.50.10.10">
    <property type="match status" value="1"/>
</dbReference>
<dbReference type="Gene3D" id="2.60.40.10">
    <property type="entry name" value="Immunoglobulins"/>
    <property type="match status" value="1"/>
</dbReference>
<keyword evidence="6" id="KW-0378">Hydrolase</keyword>
<name>A0A929FB73_LEPEC</name>
<dbReference type="Pfam" id="PF02927">
    <property type="entry name" value="CelD_N"/>
    <property type="match status" value="1"/>
</dbReference>
<reference evidence="6" key="1">
    <citation type="submission" date="2020-10" db="EMBL/GenBank/DDBJ databases">
        <authorList>
            <person name="Castelo-Branco R."/>
            <person name="Eusebio N."/>
            <person name="Adriana R."/>
            <person name="Vieira A."/>
            <person name="Brugerolle De Fraissinette N."/>
            <person name="Rezende De Castro R."/>
            <person name="Schneider M.P."/>
            <person name="Vasconcelos V."/>
            <person name="Leao P.N."/>
        </authorList>
    </citation>
    <scope>NUCLEOTIDE SEQUENCE</scope>
    <source>
        <strain evidence="6">LEGE 11479</strain>
    </source>
</reference>
<feature type="domain" description="Glycoside hydrolase family 9" evidence="4">
    <location>
        <begin position="315"/>
        <end position="774"/>
    </location>
</feature>
<dbReference type="InterPro" id="IPR001701">
    <property type="entry name" value="Glyco_hydro_9"/>
</dbReference>
<evidence type="ECO:0000259" key="5">
    <source>
        <dbReference type="Pfam" id="PF02927"/>
    </source>
</evidence>
<dbReference type="InterPro" id="IPR013783">
    <property type="entry name" value="Ig-like_fold"/>
</dbReference>
<dbReference type="GO" id="GO:0008810">
    <property type="term" value="F:cellulase activity"/>
    <property type="evidence" value="ECO:0007669"/>
    <property type="project" value="InterPro"/>
</dbReference>
<dbReference type="GO" id="GO:0000272">
    <property type="term" value="P:polysaccharide catabolic process"/>
    <property type="evidence" value="ECO:0007669"/>
    <property type="project" value="UniProtKB-KW"/>
</dbReference>
<keyword evidence="2" id="KW-0119">Carbohydrate metabolism</keyword>
<evidence type="ECO:0000313" key="6">
    <source>
        <dbReference type="EMBL" id="MBE9070506.1"/>
    </source>
</evidence>
<dbReference type="AlphaFoldDB" id="A0A929FB73"/>
<dbReference type="SUPFAM" id="SSF81296">
    <property type="entry name" value="E set domains"/>
    <property type="match status" value="1"/>
</dbReference>
<keyword evidence="3" id="KW-0624">Polysaccharide degradation</keyword>
<dbReference type="InterPro" id="IPR014756">
    <property type="entry name" value="Ig_E-set"/>
</dbReference>
<evidence type="ECO:0000313" key="7">
    <source>
        <dbReference type="Proteomes" id="UP000615026"/>
    </source>
</evidence>
<organism evidence="6 7">
    <name type="scientific">Leptolyngbya cf. ectocarpi LEGE 11479</name>
    <dbReference type="NCBI Taxonomy" id="1828722"/>
    <lineage>
        <taxon>Bacteria</taxon>
        <taxon>Bacillati</taxon>
        <taxon>Cyanobacteriota</taxon>
        <taxon>Cyanophyceae</taxon>
        <taxon>Leptolyngbyales</taxon>
        <taxon>Leptolyngbyaceae</taxon>
        <taxon>Leptolyngbya group</taxon>
        <taxon>Leptolyngbya</taxon>
    </lineage>
</organism>
<protein>
    <submittedName>
        <fullName evidence="6">Glycoside hydrolase family 9 protein</fullName>
    </submittedName>
</protein>
<feature type="domain" description="Cellulase Ig-like" evidence="5">
    <location>
        <begin position="204"/>
        <end position="302"/>
    </location>
</feature>
<evidence type="ECO:0000256" key="2">
    <source>
        <dbReference type="ARBA" id="ARBA00023277"/>
    </source>
</evidence>
<evidence type="ECO:0000259" key="4">
    <source>
        <dbReference type="Pfam" id="PF00759"/>
    </source>
</evidence>
<dbReference type="CDD" id="cd02850">
    <property type="entry name" value="E_set_Cellulase_N"/>
    <property type="match status" value="1"/>
</dbReference>
<dbReference type="Pfam" id="PF00759">
    <property type="entry name" value="Glyco_hydro_9"/>
    <property type="match status" value="1"/>
</dbReference>
<comment type="similarity">
    <text evidence="1">Belongs to the glycosyl hydrolase 9 (cellulase E) family.</text>
</comment>
<dbReference type="InterPro" id="IPR004197">
    <property type="entry name" value="Cellulase_Ig-like"/>
</dbReference>
<dbReference type="InterPro" id="IPR008928">
    <property type="entry name" value="6-hairpin_glycosidase_sf"/>
</dbReference>
<keyword evidence="7" id="KW-1185">Reference proteome</keyword>
<gene>
    <name evidence="6" type="ORF">IQ260_28075</name>
</gene>
<dbReference type="EMBL" id="JADEXP010000448">
    <property type="protein sequence ID" value="MBE9070506.1"/>
    <property type="molecule type" value="Genomic_DNA"/>
</dbReference>
<dbReference type="Proteomes" id="UP000615026">
    <property type="component" value="Unassembled WGS sequence"/>
</dbReference>